<organism evidence="2 3">
    <name type="scientific">Natrialba swarupiae</name>
    <dbReference type="NCBI Taxonomy" id="2448032"/>
    <lineage>
        <taxon>Archaea</taxon>
        <taxon>Methanobacteriati</taxon>
        <taxon>Methanobacteriota</taxon>
        <taxon>Stenosarchaea group</taxon>
        <taxon>Halobacteria</taxon>
        <taxon>Halobacteriales</taxon>
        <taxon>Natrialbaceae</taxon>
        <taxon>Natrialba</taxon>
    </lineage>
</organism>
<evidence type="ECO:0000313" key="2">
    <source>
        <dbReference type="EMBL" id="TYT63015.1"/>
    </source>
</evidence>
<name>A0A5D5AQ56_9EURY</name>
<dbReference type="Pfam" id="PF24035">
    <property type="entry name" value="DUF7344"/>
    <property type="match status" value="1"/>
</dbReference>
<evidence type="ECO:0000259" key="1">
    <source>
        <dbReference type="Pfam" id="PF24035"/>
    </source>
</evidence>
<evidence type="ECO:0000313" key="3">
    <source>
        <dbReference type="Proteomes" id="UP000324104"/>
    </source>
</evidence>
<sequence length="118" mass="13438">MKPQTRNPNGGETDTPQIDATDMFGIFSAKRRQYALAYLRQKPAAIPIGDLAEYIALKEGEPSYDRYERILTDLYHNHLPRLTGLGVVRYDESEELVELAVDRCVITPYLRLTEHADA</sequence>
<accession>A0A5D5AQ56</accession>
<dbReference type="Proteomes" id="UP000324104">
    <property type="component" value="Unassembled WGS sequence"/>
</dbReference>
<feature type="domain" description="DUF7344" evidence="1">
    <location>
        <begin position="24"/>
        <end position="98"/>
    </location>
</feature>
<gene>
    <name evidence="2" type="ORF">FYC77_05050</name>
</gene>
<dbReference type="RefSeq" id="WP_149080419.1">
    <property type="nucleotide sequence ID" value="NZ_VTAW01000004.1"/>
</dbReference>
<reference evidence="2 3" key="1">
    <citation type="submission" date="2019-08" db="EMBL/GenBank/DDBJ databases">
        <title>Archaea genome.</title>
        <authorList>
            <person name="Kajale S."/>
            <person name="Shouche Y."/>
            <person name="Deshpande N."/>
            <person name="Sharma A."/>
        </authorList>
    </citation>
    <scope>NUCLEOTIDE SEQUENCE [LARGE SCALE GENOMIC DNA]</scope>
    <source>
        <strain evidence="2 3">ESP3B_9</strain>
    </source>
</reference>
<dbReference type="EMBL" id="VTAW01000004">
    <property type="protein sequence ID" value="TYT63015.1"/>
    <property type="molecule type" value="Genomic_DNA"/>
</dbReference>
<comment type="caution">
    <text evidence="2">The sequence shown here is derived from an EMBL/GenBank/DDBJ whole genome shotgun (WGS) entry which is preliminary data.</text>
</comment>
<proteinExistence type="predicted"/>
<dbReference type="AlphaFoldDB" id="A0A5D5AQ56"/>
<protein>
    <recommendedName>
        <fullName evidence="1">DUF7344 domain-containing protein</fullName>
    </recommendedName>
</protein>
<dbReference type="InterPro" id="IPR055768">
    <property type="entry name" value="DUF7344"/>
</dbReference>
<keyword evidence="3" id="KW-1185">Reference proteome</keyword>